<proteinExistence type="predicted"/>
<dbReference type="Proteomes" id="UP001139095">
    <property type="component" value="Unassembled WGS sequence"/>
</dbReference>
<name>A0A9X1LFF0_9GAMM</name>
<evidence type="ECO:0000313" key="1">
    <source>
        <dbReference type="EMBL" id="MCB5162958.1"/>
    </source>
</evidence>
<reference evidence="1" key="1">
    <citation type="submission" date="2021-10" db="EMBL/GenBank/DDBJ databases">
        <title>Marinomonas pontica sp. nov., isolated from the Black Sea.</title>
        <authorList>
            <person name="Zhao L.-H."/>
            <person name="Xue J.-H."/>
        </authorList>
    </citation>
    <scope>NUCLEOTIDE SEQUENCE</scope>
    <source>
        <strain evidence="1">E8</strain>
    </source>
</reference>
<keyword evidence="2" id="KW-1185">Reference proteome</keyword>
<evidence type="ECO:0008006" key="3">
    <source>
        <dbReference type="Google" id="ProtNLM"/>
    </source>
</evidence>
<protein>
    <recommendedName>
        <fullName evidence="3">Lipoprotein</fullName>
    </recommendedName>
</protein>
<evidence type="ECO:0000313" key="2">
    <source>
        <dbReference type="Proteomes" id="UP001139095"/>
    </source>
</evidence>
<comment type="caution">
    <text evidence="1">The sequence shown here is derived from an EMBL/GenBank/DDBJ whole genome shotgun (WGS) entry which is preliminary data.</text>
</comment>
<sequence length="296" mass="33224">MITNKQLEKNSMLKLALLVFVFSALTLTGCSVNPRAYDDSHSKAYNLAHAGGLIIDIKDTRVPANEIGSITESMQDASWVGLGYLRPQLGLTNWGTAGFNLIGNLLEPDTHGERSSLFAWMPLSEAASEEEALPVFLSHVKDSTTKALEGMGVKVSSIYETDGAFFLRITKDEWSCPVNARLDDSCYVKAHLFKPYTFGIADFIAGAKERAEGEEFEERYTFTSSHKRKFHKLHVVSSEKHKVPENEVYKAISKELPEWTYLYLAPKKVKNQEGELINYPYILNQGKAEFFVIPKD</sequence>
<organism evidence="1 2">
    <name type="scientific">Marinomonas algarum</name>
    <dbReference type="NCBI Taxonomy" id="2883105"/>
    <lineage>
        <taxon>Bacteria</taxon>
        <taxon>Pseudomonadati</taxon>
        <taxon>Pseudomonadota</taxon>
        <taxon>Gammaproteobacteria</taxon>
        <taxon>Oceanospirillales</taxon>
        <taxon>Oceanospirillaceae</taxon>
        <taxon>Marinomonas</taxon>
    </lineage>
</organism>
<dbReference type="RefSeq" id="WP_226755304.1">
    <property type="nucleotide sequence ID" value="NZ_JAJATW010000028.1"/>
</dbReference>
<dbReference type="AlphaFoldDB" id="A0A9X1LFF0"/>
<dbReference type="PROSITE" id="PS51257">
    <property type="entry name" value="PROKAR_LIPOPROTEIN"/>
    <property type="match status" value="1"/>
</dbReference>
<accession>A0A9X1LFF0</accession>
<dbReference type="EMBL" id="JAJATW010000028">
    <property type="protein sequence ID" value="MCB5162958.1"/>
    <property type="molecule type" value="Genomic_DNA"/>
</dbReference>
<gene>
    <name evidence="1" type="ORF">LG368_13785</name>
</gene>